<dbReference type="Pfam" id="PF03480">
    <property type="entry name" value="DctP"/>
    <property type="match status" value="1"/>
</dbReference>
<dbReference type="GO" id="GO:0055085">
    <property type="term" value="P:transmembrane transport"/>
    <property type="evidence" value="ECO:0007669"/>
    <property type="project" value="InterPro"/>
</dbReference>
<evidence type="ECO:0000256" key="1">
    <source>
        <dbReference type="ARBA" id="ARBA00004196"/>
    </source>
</evidence>
<feature type="signal peptide" evidence="5">
    <location>
        <begin position="1"/>
        <end position="23"/>
    </location>
</feature>
<evidence type="ECO:0000256" key="2">
    <source>
        <dbReference type="ARBA" id="ARBA00009023"/>
    </source>
</evidence>
<proteinExistence type="inferred from homology"/>
<protein>
    <submittedName>
        <fullName evidence="6">Tripartite ATP-independent transporter solute receptor, DctP family</fullName>
    </submittedName>
</protein>
<dbReference type="NCBIfam" id="NF037995">
    <property type="entry name" value="TRAP_S1"/>
    <property type="match status" value="1"/>
</dbReference>
<evidence type="ECO:0000313" key="6">
    <source>
        <dbReference type="EMBL" id="SFK09827.1"/>
    </source>
</evidence>
<dbReference type="InterPro" id="IPR004682">
    <property type="entry name" value="TRAP_DctP"/>
</dbReference>
<accession>A0A662ZBH3</accession>
<dbReference type="OrthoDB" id="9771186at2"/>
<dbReference type="Gene3D" id="3.40.190.170">
    <property type="entry name" value="Bacterial extracellular solute-binding protein, family 7"/>
    <property type="match status" value="1"/>
</dbReference>
<dbReference type="Proteomes" id="UP000243374">
    <property type="component" value="Unassembled WGS sequence"/>
</dbReference>
<evidence type="ECO:0000256" key="4">
    <source>
        <dbReference type="ARBA" id="ARBA00022729"/>
    </source>
</evidence>
<evidence type="ECO:0000256" key="3">
    <source>
        <dbReference type="ARBA" id="ARBA00022448"/>
    </source>
</evidence>
<comment type="subcellular location">
    <subcellularLocation>
        <location evidence="1">Cell envelope</location>
    </subcellularLocation>
</comment>
<reference evidence="6 7" key="1">
    <citation type="submission" date="2016-10" db="EMBL/GenBank/DDBJ databases">
        <authorList>
            <person name="Varghese N."/>
            <person name="Submissions S."/>
        </authorList>
    </citation>
    <scope>NUCLEOTIDE SEQUENCE [LARGE SCALE GENOMIC DNA]</scope>
    <source>
        <strain evidence="6 7">22B</strain>
    </source>
</reference>
<keyword evidence="3" id="KW-0813">Transport</keyword>
<evidence type="ECO:0000313" key="7">
    <source>
        <dbReference type="Proteomes" id="UP000243374"/>
    </source>
</evidence>
<keyword evidence="6" id="KW-0675">Receptor</keyword>
<dbReference type="InterPro" id="IPR038404">
    <property type="entry name" value="TRAP_DctP_sf"/>
</dbReference>
<gene>
    <name evidence="6" type="ORF">SAMN04487865_102423</name>
</gene>
<organism evidence="6 7">
    <name type="scientific">Succinivibrio dextrinosolvens</name>
    <dbReference type="NCBI Taxonomy" id="83771"/>
    <lineage>
        <taxon>Bacteria</taxon>
        <taxon>Pseudomonadati</taxon>
        <taxon>Pseudomonadota</taxon>
        <taxon>Gammaproteobacteria</taxon>
        <taxon>Aeromonadales</taxon>
        <taxon>Succinivibrionaceae</taxon>
        <taxon>Succinivibrio</taxon>
    </lineage>
</organism>
<dbReference type="PANTHER" id="PTHR33376:SF4">
    <property type="entry name" value="SIALIC ACID-BINDING PERIPLASMIC PROTEIN SIAP"/>
    <property type="match status" value="1"/>
</dbReference>
<dbReference type="PANTHER" id="PTHR33376">
    <property type="match status" value="1"/>
</dbReference>
<comment type="similarity">
    <text evidence="2">Belongs to the bacterial solute-binding protein 7 family.</text>
</comment>
<dbReference type="AlphaFoldDB" id="A0A662ZBH3"/>
<dbReference type="NCBIfam" id="TIGR00787">
    <property type="entry name" value="dctP"/>
    <property type="match status" value="1"/>
</dbReference>
<dbReference type="PIRSF" id="PIRSF006470">
    <property type="entry name" value="DctB"/>
    <property type="match status" value="1"/>
</dbReference>
<feature type="chain" id="PRO_5025041438" evidence="5">
    <location>
        <begin position="24"/>
        <end position="333"/>
    </location>
</feature>
<dbReference type="InterPro" id="IPR018389">
    <property type="entry name" value="DctP_fam"/>
</dbReference>
<keyword evidence="7" id="KW-1185">Reference proteome</keyword>
<dbReference type="EMBL" id="FOSF01000024">
    <property type="protein sequence ID" value="SFK09827.1"/>
    <property type="molecule type" value="Genomic_DNA"/>
</dbReference>
<name>A0A662ZBH3_9GAMM</name>
<dbReference type="GO" id="GO:0030288">
    <property type="term" value="C:outer membrane-bounded periplasmic space"/>
    <property type="evidence" value="ECO:0007669"/>
    <property type="project" value="InterPro"/>
</dbReference>
<evidence type="ECO:0000256" key="5">
    <source>
        <dbReference type="SAM" id="SignalP"/>
    </source>
</evidence>
<dbReference type="RefSeq" id="WP_074840706.1">
    <property type="nucleotide sequence ID" value="NZ_CP047056.1"/>
</dbReference>
<sequence>MKKILATLVASALVFGSISGAEAATKKVTISVPDPNTSYIYAAAQEFASRANKYSDGTLEFSISGNGSLYGGDTAAGIKQLGAGSLQMVILASSVYTNFVPALNVISVPYMFDDQAQLLKFLNSDIATELFNRVNKMNITVAGKWTRSFREVTNSQRPITKPEDLKGIVLRVPNNSLYVEFFKACGAVTTPMNFSEVYNALQLHTLDGQENPVDVPYSNKFYEVQKYISFTNHMADAWLVGINSKFFDKLDDKQKEAILKAGAEVQQWNVDMMAEQDKVALKSLTDNGMTANELTPEAQKAFVEVSKSCYPKFRALIKDDALFDKTAEFTGRK</sequence>
<keyword evidence="4 5" id="KW-0732">Signal</keyword>